<dbReference type="PANTHER" id="PTHR46401:SF2">
    <property type="entry name" value="GLYCOSYLTRANSFERASE WBBK-RELATED"/>
    <property type="match status" value="1"/>
</dbReference>
<protein>
    <recommendedName>
        <fullName evidence="2">Glycosyl transferase family 1 domain-containing protein</fullName>
    </recommendedName>
</protein>
<organism evidence="3 4">
    <name type="scientific">Candidatus Shapirobacteria bacterium CG06_land_8_20_14_3_00_40_12</name>
    <dbReference type="NCBI Taxonomy" id="1974881"/>
    <lineage>
        <taxon>Bacteria</taxon>
        <taxon>Candidatus Shapironibacteriota</taxon>
    </lineage>
</organism>
<dbReference type="InterPro" id="IPR001296">
    <property type="entry name" value="Glyco_trans_1"/>
</dbReference>
<dbReference type="PANTHER" id="PTHR46401">
    <property type="entry name" value="GLYCOSYLTRANSFERASE WBBK-RELATED"/>
    <property type="match status" value="1"/>
</dbReference>
<name>A0A2M7ARH1_9BACT</name>
<accession>A0A2M7ARH1</accession>
<dbReference type="EMBL" id="PEWA01000048">
    <property type="protein sequence ID" value="PIU73228.1"/>
    <property type="molecule type" value="Genomic_DNA"/>
</dbReference>
<dbReference type="GO" id="GO:0009103">
    <property type="term" value="P:lipopolysaccharide biosynthetic process"/>
    <property type="evidence" value="ECO:0007669"/>
    <property type="project" value="TreeGrafter"/>
</dbReference>
<proteinExistence type="predicted"/>
<evidence type="ECO:0000313" key="3">
    <source>
        <dbReference type="EMBL" id="PIU73228.1"/>
    </source>
</evidence>
<evidence type="ECO:0000259" key="2">
    <source>
        <dbReference type="Pfam" id="PF00534"/>
    </source>
</evidence>
<dbReference type="Gene3D" id="3.40.50.2000">
    <property type="entry name" value="Glycogen Phosphorylase B"/>
    <property type="match status" value="2"/>
</dbReference>
<gene>
    <name evidence="3" type="ORF">COS78_03460</name>
</gene>
<sequence length="380" mass="42834">MARILLITHIYPPAIDGGSRVISKIGDYLQKHHHQILVLTSCCHSTDDFTRHYTPISQKNLHILRLPVYTIFHRPLKLVSATLSKGPIFKILPFLKALKNIIDFSPDLIIVGPFPTTMALYALLFKRITKAKLLINPCFHPTDPDFSGFLLGKALKSADYIWAFTKFEINYYQNQQISKQKLFLLGNGIDSSLLIKTEKHFPKIQTNLLYVGSFAAHKGLNTLIDSLVFLPASVSLTLAGQPSLYFPIIKKQISSLPLNIRNRIKIINSFPDSHLSQLIDSSTVLILPSRQESFGLVLIEAMARKTPILTSDIPQLLELVNNSQAGLTFKVNDPQDLAQQIQLIISHPKLQKSFGENGFKYVSTNYTWDKIGKNLCQKLF</sequence>
<comment type="caution">
    <text evidence="3">The sequence shown here is derived from an EMBL/GenBank/DDBJ whole genome shotgun (WGS) entry which is preliminary data.</text>
</comment>
<dbReference type="Pfam" id="PF00534">
    <property type="entry name" value="Glycos_transf_1"/>
    <property type="match status" value="1"/>
</dbReference>
<evidence type="ECO:0000313" key="4">
    <source>
        <dbReference type="Proteomes" id="UP000231407"/>
    </source>
</evidence>
<dbReference type="SUPFAM" id="SSF53756">
    <property type="entry name" value="UDP-Glycosyltransferase/glycogen phosphorylase"/>
    <property type="match status" value="1"/>
</dbReference>
<dbReference type="GO" id="GO:0016757">
    <property type="term" value="F:glycosyltransferase activity"/>
    <property type="evidence" value="ECO:0007669"/>
    <property type="project" value="InterPro"/>
</dbReference>
<reference evidence="4" key="1">
    <citation type="submission" date="2017-09" db="EMBL/GenBank/DDBJ databases">
        <title>Depth-based differentiation of microbial function through sediment-hosted aquifers and enrichment of novel symbionts in the deep terrestrial subsurface.</title>
        <authorList>
            <person name="Probst A.J."/>
            <person name="Ladd B."/>
            <person name="Jarett J.K."/>
            <person name="Geller-Mcgrath D.E."/>
            <person name="Sieber C.M.K."/>
            <person name="Emerson J.B."/>
            <person name="Anantharaman K."/>
            <person name="Thomas B.C."/>
            <person name="Malmstrom R."/>
            <person name="Stieglmeier M."/>
            <person name="Klingl A."/>
            <person name="Woyke T."/>
            <person name="Ryan C.M."/>
            <person name="Banfield J.F."/>
        </authorList>
    </citation>
    <scope>NUCLEOTIDE SEQUENCE [LARGE SCALE GENOMIC DNA]</scope>
</reference>
<dbReference type="CDD" id="cd03801">
    <property type="entry name" value="GT4_PimA-like"/>
    <property type="match status" value="1"/>
</dbReference>
<dbReference type="AlphaFoldDB" id="A0A2M7ARH1"/>
<feature type="domain" description="Glycosyl transferase family 1" evidence="2">
    <location>
        <begin position="202"/>
        <end position="360"/>
    </location>
</feature>
<keyword evidence="1" id="KW-0808">Transferase</keyword>
<dbReference type="Proteomes" id="UP000231407">
    <property type="component" value="Unassembled WGS sequence"/>
</dbReference>
<evidence type="ECO:0000256" key="1">
    <source>
        <dbReference type="ARBA" id="ARBA00022679"/>
    </source>
</evidence>